<reference evidence="1" key="1">
    <citation type="submission" date="2022-07" db="EMBL/GenBank/DDBJ databases">
        <title>Phylogenomic reconstructions and comparative analyses of Kickxellomycotina fungi.</title>
        <authorList>
            <person name="Reynolds N.K."/>
            <person name="Stajich J.E."/>
            <person name="Barry K."/>
            <person name="Grigoriev I.V."/>
            <person name="Crous P."/>
            <person name="Smith M.E."/>
        </authorList>
    </citation>
    <scope>NUCLEOTIDE SEQUENCE</scope>
    <source>
        <strain evidence="1">BCRC 34780</strain>
    </source>
</reference>
<protein>
    <submittedName>
        <fullName evidence="1">Uncharacterized protein</fullName>
    </submittedName>
</protein>
<evidence type="ECO:0000313" key="1">
    <source>
        <dbReference type="EMBL" id="KAJ2793029.1"/>
    </source>
</evidence>
<dbReference type="Proteomes" id="UP001140087">
    <property type="component" value="Unassembled WGS sequence"/>
</dbReference>
<organism evidence="1 2">
    <name type="scientific">Coemansia helicoidea</name>
    <dbReference type="NCBI Taxonomy" id="1286919"/>
    <lineage>
        <taxon>Eukaryota</taxon>
        <taxon>Fungi</taxon>
        <taxon>Fungi incertae sedis</taxon>
        <taxon>Zoopagomycota</taxon>
        <taxon>Kickxellomycotina</taxon>
        <taxon>Kickxellomycetes</taxon>
        <taxon>Kickxellales</taxon>
        <taxon>Kickxellaceae</taxon>
        <taxon>Coemansia</taxon>
    </lineage>
</organism>
<gene>
    <name evidence="1" type="ORF">H4R21_006055</name>
</gene>
<keyword evidence="2" id="KW-1185">Reference proteome</keyword>
<sequence>MNSSNIVAIPNHPPLPRGAPGMFHPVDPSYAATRESKAPVAVAAAAAYDYDGDRRPGHYMRPEQYPPHHHPHHPQQHHLQQHLPPHPQQHLPYRPGGSFSGAINRPRSDSGNLTYPTSSYRRNTTSGYDPAADDGRSTTRESPGSGHPGEMPMSSPFRTIRNESVLSDNSGESTGDKAVGYSSDRKYVCDWRNCGQSFDRIEHLNRHKRRHTGEKPYRCLVGRCSKLFSRFDNMMQHVGIHTFEGAKTEIPNIKNLSEKGRGRGRARRTSYRSNQDSQEKFRRHVEGTLGARLAKACILPADTPDFSNLSLRPLLNDCDAGHDHGADDHHTPSLGVHTPPSGNSSPAAKRGRCDSVIGGADAHLAAYTPTMAAPPAK</sequence>
<comment type="caution">
    <text evidence="1">The sequence shown here is derived from an EMBL/GenBank/DDBJ whole genome shotgun (WGS) entry which is preliminary data.</text>
</comment>
<dbReference type="EMBL" id="JANBUN010003035">
    <property type="protein sequence ID" value="KAJ2793029.1"/>
    <property type="molecule type" value="Genomic_DNA"/>
</dbReference>
<name>A0ACC1KPQ9_9FUNG</name>
<proteinExistence type="predicted"/>
<evidence type="ECO:0000313" key="2">
    <source>
        <dbReference type="Proteomes" id="UP001140087"/>
    </source>
</evidence>
<accession>A0ACC1KPQ9</accession>